<keyword evidence="8" id="KW-1185">Reference proteome</keyword>
<keyword evidence="2" id="KW-0813">Transport</keyword>
<keyword evidence="3" id="KW-0547">Nucleotide-binding</keyword>
<name>A0ABR9HHN1_9ACTN</name>
<evidence type="ECO:0000256" key="4">
    <source>
        <dbReference type="ARBA" id="ARBA00022840"/>
    </source>
</evidence>
<dbReference type="SUPFAM" id="SSF52540">
    <property type="entry name" value="P-loop containing nucleoside triphosphate hydrolases"/>
    <property type="match status" value="1"/>
</dbReference>
<dbReference type="CDD" id="cd03257">
    <property type="entry name" value="ABC_NikE_OppD_transporters"/>
    <property type="match status" value="1"/>
</dbReference>
<dbReference type="RefSeq" id="WP_191269603.1">
    <property type="nucleotide sequence ID" value="NZ_BMXJ01000003.1"/>
</dbReference>
<sequence length="287" mass="30866">MTATESDRTARPALLRAEGVTVGYGSRSVAVPVLRSVDLELRHGRTLGLVGESGSGKSTLARTLVGLLRPSAGRVLHEGRDLASADRGEVAALRRSVQLIPQDPYASLNPRMTVGAAIAEAVDPRRASLRRHRSEVERWLGLVALDPDAADRHPHAFSGGQRQRIAVARALAARPRVVIADEITSALDCSVQAEVLNVLADLRAELDLTMLFISHDLSVVRLVSDDVAVLYLGRVVERGEVHEVLGQAPAHPYTRLLLDSVPDGRELPRPSEAAAEPLTPHRAVPRG</sequence>
<keyword evidence="4" id="KW-0067">ATP-binding</keyword>
<dbReference type="InterPro" id="IPR003593">
    <property type="entry name" value="AAA+_ATPase"/>
</dbReference>
<dbReference type="PANTHER" id="PTHR43776:SF7">
    <property type="entry name" value="D,D-DIPEPTIDE TRANSPORT ATP-BINDING PROTEIN DDPF-RELATED"/>
    <property type="match status" value="1"/>
</dbReference>
<evidence type="ECO:0000256" key="3">
    <source>
        <dbReference type="ARBA" id="ARBA00022741"/>
    </source>
</evidence>
<dbReference type="PANTHER" id="PTHR43776">
    <property type="entry name" value="TRANSPORT ATP-BINDING PROTEIN"/>
    <property type="match status" value="1"/>
</dbReference>
<dbReference type="SMART" id="SM00382">
    <property type="entry name" value="AAA"/>
    <property type="match status" value="1"/>
</dbReference>
<protein>
    <submittedName>
        <fullName evidence="7">ABC-type glutathione transport system ATPase component</fullName>
    </submittedName>
</protein>
<dbReference type="Pfam" id="PF00005">
    <property type="entry name" value="ABC_tran"/>
    <property type="match status" value="1"/>
</dbReference>
<dbReference type="Gene3D" id="3.40.50.300">
    <property type="entry name" value="P-loop containing nucleotide triphosphate hydrolases"/>
    <property type="match status" value="1"/>
</dbReference>
<proteinExistence type="inferred from homology"/>
<dbReference type="PROSITE" id="PS50893">
    <property type="entry name" value="ABC_TRANSPORTER_2"/>
    <property type="match status" value="1"/>
</dbReference>
<evidence type="ECO:0000313" key="7">
    <source>
        <dbReference type="EMBL" id="MBE1458518.1"/>
    </source>
</evidence>
<evidence type="ECO:0000313" key="8">
    <source>
        <dbReference type="Proteomes" id="UP000598217"/>
    </source>
</evidence>
<evidence type="ECO:0000256" key="2">
    <source>
        <dbReference type="ARBA" id="ARBA00022448"/>
    </source>
</evidence>
<accession>A0ABR9HHN1</accession>
<evidence type="ECO:0000256" key="5">
    <source>
        <dbReference type="SAM" id="MobiDB-lite"/>
    </source>
</evidence>
<gene>
    <name evidence="7" type="ORF">H4W79_002732</name>
</gene>
<dbReference type="PROSITE" id="PS00211">
    <property type="entry name" value="ABC_TRANSPORTER_1"/>
    <property type="match status" value="1"/>
</dbReference>
<dbReference type="InterPro" id="IPR003439">
    <property type="entry name" value="ABC_transporter-like_ATP-bd"/>
</dbReference>
<dbReference type="EMBL" id="JADBDY010000001">
    <property type="protein sequence ID" value="MBE1458518.1"/>
    <property type="molecule type" value="Genomic_DNA"/>
</dbReference>
<feature type="domain" description="ABC transporter" evidence="6">
    <location>
        <begin position="15"/>
        <end position="257"/>
    </location>
</feature>
<reference evidence="7 8" key="1">
    <citation type="submission" date="2020-10" db="EMBL/GenBank/DDBJ databases">
        <title>Sequencing the genomes of 1000 actinobacteria strains.</title>
        <authorList>
            <person name="Klenk H.-P."/>
        </authorList>
    </citation>
    <scope>NUCLEOTIDE SEQUENCE [LARGE SCALE GENOMIC DNA]</scope>
    <source>
        <strain evidence="7 8">DSM 45157</strain>
    </source>
</reference>
<dbReference type="InterPro" id="IPR050319">
    <property type="entry name" value="ABC_transp_ATP-bind"/>
</dbReference>
<feature type="region of interest" description="Disordered" evidence="5">
    <location>
        <begin position="266"/>
        <end position="287"/>
    </location>
</feature>
<comment type="similarity">
    <text evidence="1">Belongs to the ABC transporter superfamily.</text>
</comment>
<comment type="caution">
    <text evidence="7">The sequence shown here is derived from an EMBL/GenBank/DDBJ whole genome shotgun (WGS) entry which is preliminary data.</text>
</comment>
<evidence type="ECO:0000256" key="1">
    <source>
        <dbReference type="ARBA" id="ARBA00005417"/>
    </source>
</evidence>
<dbReference type="InterPro" id="IPR017871">
    <property type="entry name" value="ABC_transporter-like_CS"/>
</dbReference>
<evidence type="ECO:0000259" key="6">
    <source>
        <dbReference type="PROSITE" id="PS50893"/>
    </source>
</evidence>
<dbReference type="Proteomes" id="UP000598217">
    <property type="component" value="Unassembled WGS sequence"/>
</dbReference>
<organism evidence="7 8">
    <name type="scientific">Nocardiopsis terrae</name>
    <dbReference type="NCBI Taxonomy" id="372655"/>
    <lineage>
        <taxon>Bacteria</taxon>
        <taxon>Bacillati</taxon>
        <taxon>Actinomycetota</taxon>
        <taxon>Actinomycetes</taxon>
        <taxon>Streptosporangiales</taxon>
        <taxon>Nocardiopsidaceae</taxon>
        <taxon>Nocardiopsis</taxon>
    </lineage>
</organism>
<dbReference type="InterPro" id="IPR027417">
    <property type="entry name" value="P-loop_NTPase"/>
</dbReference>